<gene>
    <name evidence="2" type="ORF">C1SCF055_LOCUS13112</name>
</gene>
<feature type="compositionally biased region" description="Basic and acidic residues" evidence="1">
    <location>
        <begin position="143"/>
        <end position="237"/>
    </location>
</feature>
<sequence>MSEDEAERIIKEMSKPSAEAAGHSDSESTCDDASSNSSSSSEDKDGSGDEDEATESEGEVSEEQSEDSSDSEAEQVQEDEGSSDEETVDGSDTEEEEEAEDAKKGAMAKKAQSEAEESDSDSSDESCGEPEVTKKIAATKTPEVNKQDEPKKNYKKKAGQEEKNTKKSSKKEDKKEKKEKASAAKTTEDEKKQKTKKTKESKTKPTEEPCLKIEDQKDQEKKRGRGKDDGKSKEKVTSKRSKDKGDQNETGGHDASKLAVVEANLAKTAAPTSEEAKGSSSSSTEDKINSSTHHTEYLRYRRWIRNGKRFPTVLGSRLTTEEGRASLFVDWVKCGGDVDSIICKHEQSLTESRSSQVKYGFRSERWLNEKYGEEKAKRIVGRKTNLGLLIPDPEEPEDNLYFCLIDIDLKNINELKRVTSLEAKGQVSAEMVKAFTEAGGVLDGSALKGDMSGKEGMSKAVSFMGAVGKTGQAQGTGKAARRNGKANKGNSDSAPAKEVKAETPQSKAKTLITKVLKDANTCRDLAFRLKPLEMSDQLINQLKALQSGLEKQARALQDLINQDKNKMKHYTPVMEEIANLNQLAKNKVELGKALLRAAEKATKGSEEKAKEPDFSEIILTALWLAYSHHGLQQQGMKNAVFRGGMRNMPIFPWVLSRYHTLWNVKALKDYWRHMEGQEFIESLDLSQPDKTVPLVWHVDGVKVYKNQKIWVYSYSSMLRKKGNSFENKTVLAIIRDSAVSKPRTHDAMGKVIAWICKTLQTGIYPVTDWKGNPWPAGSTESQNAGSYFSADRWRCCFSAFKGDLEARVQIHKMIRNYMANMICEHCPAGKLLSYADFKKDAPWSTVRFSHQDFLDLNPPGRQSAWVDVPGWRKERNLEDRFLLVCAWLEKDLLHTLHQGVSLCAIAALVTDHYNCKHPGQTLQDLERCLLQAYKHYRAWCKTKKNSGSSLRFNLNRFGRDGWKSMPELSTQYKASTVKYMQYWLHDFLMDEPEVPHSADRRHCSYSLAMFQYMLDTHSEWFTQCQADRTAQFGYSFLLFYQKLAVRSRSEPRNNYKIVPKFHYFFHMQEYIEETLRNVRHWLGKIASRCHANTMERTCLHRYRVMLDLFLASGLNEDDPE</sequence>
<keyword evidence="4" id="KW-1185">Reference proteome</keyword>
<feature type="compositionally biased region" description="Acidic residues" evidence="1">
    <location>
        <begin position="114"/>
        <end position="128"/>
    </location>
</feature>
<organism evidence="2">
    <name type="scientific">Cladocopium goreaui</name>
    <dbReference type="NCBI Taxonomy" id="2562237"/>
    <lineage>
        <taxon>Eukaryota</taxon>
        <taxon>Sar</taxon>
        <taxon>Alveolata</taxon>
        <taxon>Dinophyceae</taxon>
        <taxon>Suessiales</taxon>
        <taxon>Symbiodiniaceae</taxon>
        <taxon>Cladocopium</taxon>
    </lineage>
</organism>
<name>A0A9P1C8F5_9DINO</name>
<feature type="compositionally biased region" description="Basic and acidic residues" evidence="1">
    <location>
        <begin position="243"/>
        <end position="256"/>
    </location>
</feature>
<reference evidence="2" key="1">
    <citation type="submission" date="2022-10" db="EMBL/GenBank/DDBJ databases">
        <authorList>
            <person name="Chen Y."/>
            <person name="Dougan E. K."/>
            <person name="Chan C."/>
            <person name="Rhodes N."/>
            <person name="Thang M."/>
        </authorList>
    </citation>
    <scope>NUCLEOTIDE SEQUENCE</scope>
</reference>
<dbReference type="Proteomes" id="UP001152797">
    <property type="component" value="Unassembled WGS sequence"/>
</dbReference>
<evidence type="ECO:0000313" key="2">
    <source>
        <dbReference type="EMBL" id="CAI3985691.1"/>
    </source>
</evidence>
<dbReference type="AlphaFoldDB" id="A0A9P1C8F5"/>
<feature type="compositionally biased region" description="Low complexity" evidence="1">
    <location>
        <begin position="31"/>
        <end position="40"/>
    </location>
</feature>
<proteinExistence type="predicted"/>
<feature type="region of interest" description="Disordered" evidence="1">
    <location>
        <begin position="470"/>
        <end position="505"/>
    </location>
</feature>
<evidence type="ECO:0000313" key="3">
    <source>
        <dbReference type="EMBL" id="CAL1139066.1"/>
    </source>
</evidence>
<protein>
    <submittedName>
        <fullName evidence="2">Uncharacterized protein</fullName>
    </submittedName>
</protein>
<reference evidence="3" key="2">
    <citation type="submission" date="2024-04" db="EMBL/GenBank/DDBJ databases">
        <authorList>
            <person name="Chen Y."/>
            <person name="Shah S."/>
            <person name="Dougan E. K."/>
            <person name="Thang M."/>
            <person name="Chan C."/>
        </authorList>
    </citation>
    <scope>NUCLEOTIDE SEQUENCE [LARGE SCALE GENOMIC DNA]</scope>
</reference>
<evidence type="ECO:0000256" key="1">
    <source>
        <dbReference type="SAM" id="MobiDB-lite"/>
    </source>
</evidence>
<comment type="caution">
    <text evidence="2">The sequence shown here is derived from an EMBL/GenBank/DDBJ whole genome shotgun (WGS) entry which is preliminary data.</text>
</comment>
<dbReference type="OrthoDB" id="418398at2759"/>
<dbReference type="EMBL" id="CAMXCT030001010">
    <property type="protein sequence ID" value="CAL4773003.1"/>
    <property type="molecule type" value="Genomic_DNA"/>
</dbReference>
<feature type="compositionally biased region" description="Acidic residues" evidence="1">
    <location>
        <begin position="48"/>
        <end position="100"/>
    </location>
</feature>
<evidence type="ECO:0000313" key="4">
    <source>
        <dbReference type="Proteomes" id="UP001152797"/>
    </source>
</evidence>
<dbReference type="EMBL" id="CAMXCT020001010">
    <property type="protein sequence ID" value="CAL1139066.1"/>
    <property type="molecule type" value="Genomic_DNA"/>
</dbReference>
<feature type="region of interest" description="Disordered" evidence="1">
    <location>
        <begin position="1"/>
        <end position="292"/>
    </location>
</feature>
<accession>A0A9P1C8F5</accession>
<dbReference type="EMBL" id="CAMXCT010001010">
    <property type="protein sequence ID" value="CAI3985691.1"/>
    <property type="molecule type" value="Genomic_DNA"/>
</dbReference>